<dbReference type="GO" id="GO:0004029">
    <property type="term" value="F:aldehyde dehydrogenase (NAD+) activity"/>
    <property type="evidence" value="ECO:0007669"/>
    <property type="project" value="TreeGrafter"/>
</dbReference>
<organism evidence="4">
    <name type="scientific">bioreactor metagenome</name>
    <dbReference type="NCBI Taxonomy" id="1076179"/>
    <lineage>
        <taxon>unclassified sequences</taxon>
        <taxon>metagenomes</taxon>
        <taxon>ecological metagenomes</taxon>
    </lineage>
</organism>
<dbReference type="InterPro" id="IPR016163">
    <property type="entry name" value="Ald_DH_C"/>
</dbReference>
<comment type="similarity">
    <text evidence="1">Belongs to the aldehyde dehydrogenase family.</text>
</comment>
<dbReference type="Pfam" id="PF00171">
    <property type="entry name" value="Aldedh"/>
    <property type="match status" value="1"/>
</dbReference>
<dbReference type="PANTHER" id="PTHR43570:SF16">
    <property type="entry name" value="ALDEHYDE DEHYDROGENASE TYPE III, ISOFORM Q"/>
    <property type="match status" value="1"/>
</dbReference>
<feature type="domain" description="Aldehyde dehydrogenase" evidence="3">
    <location>
        <begin position="4"/>
        <end position="51"/>
    </location>
</feature>
<dbReference type="AlphaFoldDB" id="A0A645G800"/>
<dbReference type="GO" id="GO:0050269">
    <property type="term" value="F:coniferyl-aldehyde dehydrogenase [NAD(P)+] activity"/>
    <property type="evidence" value="ECO:0007669"/>
    <property type="project" value="UniProtKB-EC"/>
</dbReference>
<dbReference type="SUPFAM" id="SSF53720">
    <property type="entry name" value="ALDH-like"/>
    <property type="match status" value="1"/>
</dbReference>
<dbReference type="EC" id="1.2.1.68" evidence="4"/>
<dbReference type="InterPro" id="IPR012394">
    <property type="entry name" value="Aldehyde_DH_NAD(P)"/>
</dbReference>
<evidence type="ECO:0000259" key="3">
    <source>
        <dbReference type="Pfam" id="PF00171"/>
    </source>
</evidence>
<protein>
    <submittedName>
        <fullName evidence="4">Coniferyl aldehyde dehydrogenase</fullName>
        <ecNumber evidence="4">1.2.1.68</ecNumber>
    </submittedName>
</protein>
<dbReference type="PANTHER" id="PTHR43570">
    <property type="entry name" value="ALDEHYDE DEHYDROGENASE"/>
    <property type="match status" value="1"/>
</dbReference>
<dbReference type="InterPro" id="IPR015590">
    <property type="entry name" value="Aldehyde_DH_dom"/>
</dbReference>
<dbReference type="Gene3D" id="3.40.605.10">
    <property type="entry name" value="Aldehyde Dehydrogenase, Chain A, domain 1"/>
    <property type="match status" value="1"/>
</dbReference>
<sequence>MDGLSFGGGCVNDTVLHLSSHHAPFGGVGDSGMGAYHGRHGFDAFSHPKTILSRGGLDLPLRYPPYRRAALNLLKKIM</sequence>
<evidence type="ECO:0000256" key="2">
    <source>
        <dbReference type="ARBA" id="ARBA00023002"/>
    </source>
</evidence>
<evidence type="ECO:0000313" key="4">
    <source>
        <dbReference type="EMBL" id="MPN23018.1"/>
    </source>
</evidence>
<evidence type="ECO:0000256" key="1">
    <source>
        <dbReference type="ARBA" id="ARBA00009986"/>
    </source>
</evidence>
<dbReference type="EMBL" id="VSSQ01071408">
    <property type="protein sequence ID" value="MPN23018.1"/>
    <property type="molecule type" value="Genomic_DNA"/>
</dbReference>
<dbReference type="GO" id="GO:0006081">
    <property type="term" value="P:aldehyde metabolic process"/>
    <property type="evidence" value="ECO:0007669"/>
    <property type="project" value="InterPro"/>
</dbReference>
<comment type="caution">
    <text evidence="4">The sequence shown here is derived from an EMBL/GenBank/DDBJ whole genome shotgun (WGS) entry which is preliminary data.</text>
</comment>
<dbReference type="InterPro" id="IPR016162">
    <property type="entry name" value="Ald_DH_N"/>
</dbReference>
<accession>A0A645G800</accession>
<dbReference type="GO" id="GO:0005737">
    <property type="term" value="C:cytoplasm"/>
    <property type="evidence" value="ECO:0007669"/>
    <property type="project" value="TreeGrafter"/>
</dbReference>
<dbReference type="Gene3D" id="3.40.309.10">
    <property type="entry name" value="Aldehyde Dehydrogenase, Chain A, domain 2"/>
    <property type="match status" value="1"/>
</dbReference>
<name>A0A645G800_9ZZZZ</name>
<dbReference type="InterPro" id="IPR016161">
    <property type="entry name" value="Ald_DH/histidinol_DH"/>
</dbReference>
<reference evidence="4" key="1">
    <citation type="submission" date="2019-08" db="EMBL/GenBank/DDBJ databases">
        <authorList>
            <person name="Kucharzyk K."/>
            <person name="Murdoch R.W."/>
            <person name="Higgins S."/>
            <person name="Loffler F."/>
        </authorList>
    </citation>
    <scope>NUCLEOTIDE SEQUENCE</scope>
</reference>
<keyword evidence="2 4" id="KW-0560">Oxidoreductase</keyword>
<proteinExistence type="inferred from homology"/>
<gene>
    <name evidence="4" type="primary">calB_4</name>
    <name evidence="4" type="ORF">SDC9_170403</name>
</gene>